<sequence length="362" mass="36815">MSEQGSPVGLHRVVAPAGVLPQAAERLDTRRELWPDEVRVRVERLNLDAASFRQLERTHDGDGDRVREAVLGIVAARGKMQNPETGSGGMLVGTVEEVGPDSPLGLQVGDRVTTLVSLTLTPLVIEDGLARWDGRSEQVPADGYAILFGRSIVAVIPDDLPAELSLSVMDVCGAPALTARVVGQYVASLGGAPSLDSAGQATGSTHGPVVAVIGGAGKSGSLSLAAAKQAGARRTVGVVPHQAEADLLTGAGIADVVAVADARDPVALSAAVQQAGGPADVTVVCVDVPGCEGGAILSTADRGTVIFFSMATSFSAAALGAEGLAADVTMLVGNGYVPGHADFAMSLLRGHAGVRSLFERRL</sequence>
<accession>A0A975T2Q3</accession>
<evidence type="ECO:0000313" key="3">
    <source>
        <dbReference type="Proteomes" id="UP000683575"/>
    </source>
</evidence>
<dbReference type="Pfam" id="PF26370">
    <property type="entry name" value="KDD_N"/>
    <property type="match status" value="1"/>
</dbReference>
<dbReference type="InterPro" id="IPR058932">
    <property type="entry name" value="KDD_N"/>
</dbReference>
<protein>
    <submittedName>
        <fullName evidence="2">L-erythro-3,5-diaminohexanoate dehydrogenase</fullName>
    </submittedName>
</protein>
<feature type="domain" description="L-erythro-3,5-diaminohexanoate dehydrogenase N-terminal" evidence="1">
    <location>
        <begin position="11"/>
        <end position="157"/>
    </location>
</feature>
<evidence type="ECO:0000313" key="2">
    <source>
        <dbReference type="EMBL" id="QWZ09783.1"/>
    </source>
</evidence>
<dbReference type="AlphaFoldDB" id="A0A975T2Q3"/>
<proteinExistence type="predicted"/>
<dbReference type="KEGG" id="nps:KRR39_08640"/>
<keyword evidence="3" id="KW-1185">Reference proteome</keyword>
<evidence type="ECO:0000259" key="1">
    <source>
        <dbReference type="Pfam" id="PF26370"/>
    </source>
</evidence>
<dbReference type="Proteomes" id="UP000683575">
    <property type="component" value="Chromosome"/>
</dbReference>
<reference evidence="2" key="1">
    <citation type="submission" date="2021-06" db="EMBL/GenBank/DDBJ databases">
        <title>Complete genome sequence of Nocardioides sp. G188.</title>
        <authorList>
            <person name="Im W.-T."/>
        </authorList>
    </citation>
    <scope>NUCLEOTIDE SEQUENCE</scope>
    <source>
        <strain evidence="2">G188</strain>
    </source>
</reference>
<dbReference type="EMBL" id="CP077062">
    <property type="protein sequence ID" value="QWZ09783.1"/>
    <property type="molecule type" value="Genomic_DNA"/>
</dbReference>
<dbReference type="RefSeq" id="WP_216941629.1">
    <property type="nucleotide sequence ID" value="NZ_CP077062.1"/>
</dbReference>
<organism evidence="2 3">
    <name type="scientific">Nocardioides panacis</name>
    <dbReference type="NCBI Taxonomy" id="2849501"/>
    <lineage>
        <taxon>Bacteria</taxon>
        <taxon>Bacillati</taxon>
        <taxon>Actinomycetota</taxon>
        <taxon>Actinomycetes</taxon>
        <taxon>Propionibacteriales</taxon>
        <taxon>Nocardioidaceae</taxon>
        <taxon>Nocardioides</taxon>
    </lineage>
</organism>
<gene>
    <name evidence="2" type="ORF">KRR39_08640</name>
</gene>
<name>A0A975T2Q3_9ACTN</name>